<name>Q2RS15_RHORT</name>
<dbReference type="InterPro" id="IPR010982">
    <property type="entry name" value="Lambda_DNA-bd_dom_sf"/>
</dbReference>
<dbReference type="EMBL" id="CP000230">
    <property type="protein sequence ID" value="ABC23080.1"/>
    <property type="molecule type" value="Genomic_DNA"/>
</dbReference>
<dbReference type="RefSeq" id="WP_011389935.1">
    <property type="nucleotide sequence ID" value="NC_007643.1"/>
</dbReference>
<dbReference type="EnsemblBacteria" id="ABC23080">
    <property type="protein sequence ID" value="ABC23080"/>
    <property type="gene ID" value="Rru_A2280"/>
</dbReference>
<dbReference type="eggNOG" id="COG1396">
    <property type="taxonomic scope" value="Bacteria"/>
</dbReference>
<dbReference type="Proteomes" id="UP000001929">
    <property type="component" value="Chromosome"/>
</dbReference>
<keyword evidence="2" id="KW-1185">Reference proteome</keyword>
<protein>
    <recommendedName>
        <fullName evidence="3">HTH cro/C1-type domain-containing protein</fullName>
    </recommendedName>
</protein>
<evidence type="ECO:0008006" key="3">
    <source>
        <dbReference type="Google" id="ProtNLM"/>
    </source>
</evidence>
<reference evidence="1 2" key="1">
    <citation type="journal article" date="2011" name="Stand. Genomic Sci.">
        <title>Complete genome sequence of Rhodospirillum rubrum type strain (S1).</title>
        <authorList>
            <person name="Munk A.C."/>
            <person name="Copeland A."/>
            <person name="Lucas S."/>
            <person name="Lapidus A."/>
            <person name="Del Rio T.G."/>
            <person name="Barry K."/>
            <person name="Detter J.C."/>
            <person name="Hammon N."/>
            <person name="Israni S."/>
            <person name="Pitluck S."/>
            <person name="Brettin T."/>
            <person name="Bruce D."/>
            <person name="Han C."/>
            <person name="Tapia R."/>
            <person name="Gilna P."/>
            <person name="Schmutz J."/>
            <person name="Larimer F."/>
            <person name="Land M."/>
            <person name="Kyrpides N.C."/>
            <person name="Mavromatis K."/>
            <person name="Richardson P."/>
            <person name="Rohde M."/>
            <person name="Goker M."/>
            <person name="Klenk H.P."/>
            <person name="Zhang Y."/>
            <person name="Roberts G.P."/>
            <person name="Reslewic S."/>
            <person name="Schwartz D.C."/>
        </authorList>
    </citation>
    <scope>NUCLEOTIDE SEQUENCE [LARGE SCALE GENOMIC DNA]</scope>
    <source>
        <strain evidence="2">ATCC 11170 / ATH 1.1.1 / DSM 467 / LMG 4362 / NCIMB 8255 / S1</strain>
    </source>
</reference>
<evidence type="ECO:0000313" key="2">
    <source>
        <dbReference type="Proteomes" id="UP000001929"/>
    </source>
</evidence>
<accession>Q2RS15</accession>
<dbReference type="Gene3D" id="1.10.260.40">
    <property type="entry name" value="lambda repressor-like DNA-binding domains"/>
    <property type="match status" value="1"/>
</dbReference>
<gene>
    <name evidence="1" type="ordered locus">Rru_A2280</name>
</gene>
<dbReference type="GO" id="GO:0003677">
    <property type="term" value="F:DNA binding"/>
    <property type="evidence" value="ECO:0007669"/>
    <property type="project" value="InterPro"/>
</dbReference>
<dbReference type="KEGG" id="rru:Rru_A2280"/>
<organism evidence="1 2">
    <name type="scientific">Rhodospirillum rubrum (strain ATCC 11170 / ATH 1.1.1 / DSM 467 / LMG 4362 / NCIMB 8255 / S1)</name>
    <dbReference type="NCBI Taxonomy" id="269796"/>
    <lineage>
        <taxon>Bacteria</taxon>
        <taxon>Pseudomonadati</taxon>
        <taxon>Pseudomonadota</taxon>
        <taxon>Alphaproteobacteria</taxon>
        <taxon>Rhodospirillales</taxon>
        <taxon>Rhodospirillaceae</taxon>
        <taxon>Rhodospirillum</taxon>
    </lineage>
</organism>
<evidence type="ECO:0000313" key="1">
    <source>
        <dbReference type="EMBL" id="ABC23080.1"/>
    </source>
</evidence>
<proteinExistence type="predicted"/>
<dbReference type="AlphaFoldDB" id="Q2RS15"/>
<dbReference type="HOGENOM" id="CLU_066192_28_0_5"/>
<sequence>MLPVHLEMALATLGWETRDLSKKASVSLGTIGKFKRGETLKPTTIDALRAALEGAEIEFIPENGGGRGVRMLLDT</sequence>